<reference evidence="2" key="1">
    <citation type="journal article" date="2014" name="Int. J. Syst. Evol. Microbiol.">
        <title>Complete genome sequence of Corynebacterium casei LMG S-19264T (=DSM 44701T), isolated from a smear-ripened cheese.</title>
        <authorList>
            <consortium name="US DOE Joint Genome Institute (JGI-PGF)"/>
            <person name="Walter F."/>
            <person name="Albersmeier A."/>
            <person name="Kalinowski J."/>
            <person name="Ruckert C."/>
        </authorList>
    </citation>
    <scope>NUCLEOTIDE SEQUENCE</scope>
    <source>
        <strain evidence="2">VKM B-2484</strain>
    </source>
</reference>
<protein>
    <recommendedName>
        <fullName evidence="1">YtkA-like domain-containing protein</fullName>
    </recommendedName>
</protein>
<gene>
    <name evidence="2" type="ORF">GCM10017643_46890</name>
</gene>
<evidence type="ECO:0000313" key="2">
    <source>
        <dbReference type="EMBL" id="GLK74571.1"/>
    </source>
</evidence>
<dbReference type="AlphaFoldDB" id="A0A9W6JDR8"/>
<organism evidence="2 3">
    <name type="scientific">Ancylobacter dichloromethanicus</name>
    <dbReference type="NCBI Taxonomy" id="518825"/>
    <lineage>
        <taxon>Bacteria</taxon>
        <taxon>Pseudomonadati</taxon>
        <taxon>Pseudomonadota</taxon>
        <taxon>Alphaproteobacteria</taxon>
        <taxon>Hyphomicrobiales</taxon>
        <taxon>Xanthobacteraceae</taxon>
        <taxon>Ancylobacter</taxon>
    </lineage>
</organism>
<proteinExistence type="predicted"/>
<dbReference type="InterPro" id="IPR032693">
    <property type="entry name" value="YtkA-like_dom"/>
</dbReference>
<evidence type="ECO:0000313" key="3">
    <source>
        <dbReference type="Proteomes" id="UP001143370"/>
    </source>
</evidence>
<comment type="caution">
    <text evidence="2">The sequence shown here is derived from an EMBL/GenBank/DDBJ whole genome shotgun (WGS) entry which is preliminary data.</text>
</comment>
<reference evidence="2" key="2">
    <citation type="submission" date="2023-01" db="EMBL/GenBank/DDBJ databases">
        <authorList>
            <person name="Sun Q."/>
            <person name="Evtushenko L."/>
        </authorList>
    </citation>
    <scope>NUCLEOTIDE SEQUENCE</scope>
    <source>
        <strain evidence="2">VKM B-2484</strain>
    </source>
</reference>
<feature type="domain" description="YtkA-like" evidence="1">
    <location>
        <begin position="32"/>
        <end position="114"/>
    </location>
</feature>
<dbReference type="Proteomes" id="UP001143370">
    <property type="component" value="Unassembled WGS sequence"/>
</dbReference>
<dbReference type="EMBL" id="BSFJ01000043">
    <property type="protein sequence ID" value="GLK74571.1"/>
    <property type="molecule type" value="Genomic_DNA"/>
</dbReference>
<dbReference type="Pfam" id="PF13115">
    <property type="entry name" value="YtkA"/>
    <property type="match status" value="1"/>
</dbReference>
<accession>A0A9W6JDR8</accession>
<sequence length="198" mass="21518">MSSHREEIKSVLHRRRTSLCMAALSAAHANFADCEFRLVQTNVKHGYGAIVAVRLVKRSGKAMPDAVIFATRFDMAPEGMPTIAAPIEALPSTEPGVYRFKVNLMMSDGWQLSLGTRIQGETDAIEKTPSRRRHREQAGPRCDAMKRIALTDLTLAAIAATGFVACLIDVRGLSSPGIRELFDAVCIPAVAGSAVRRL</sequence>
<keyword evidence="3" id="KW-1185">Reference proteome</keyword>
<name>A0A9W6JDR8_9HYPH</name>
<evidence type="ECO:0000259" key="1">
    <source>
        <dbReference type="Pfam" id="PF13115"/>
    </source>
</evidence>